<dbReference type="PROSITE" id="PS50943">
    <property type="entry name" value="HTH_CROC1"/>
    <property type="match status" value="1"/>
</dbReference>
<dbReference type="STRING" id="1048983.EL17_09920"/>
<dbReference type="Proteomes" id="UP000027821">
    <property type="component" value="Unassembled WGS sequence"/>
</dbReference>
<dbReference type="InterPro" id="IPR001387">
    <property type="entry name" value="Cro/C1-type_HTH"/>
</dbReference>
<dbReference type="GO" id="GO:0003677">
    <property type="term" value="F:DNA binding"/>
    <property type="evidence" value="ECO:0007669"/>
    <property type="project" value="UniProtKB-KW"/>
</dbReference>
<dbReference type="CDD" id="cd00093">
    <property type="entry name" value="HTH_XRE"/>
    <property type="match status" value="1"/>
</dbReference>
<evidence type="ECO:0000313" key="2">
    <source>
        <dbReference type="EMBL" id="KEO73815.1"/>
    </source>
</evidence>
<dbReference type="Pfam" id="PF12844">
    <property type="entry name" value="HTH_19"/>
    <property type="match status" value="1"/>
</dbReference>
<dbReference type="SUPFAM" id="SSF47413">
    <property type="entry name" value="lambda repressor-like DNA-binding domains"/>
    <property type="match status" value="1"/>
</dbReference>
<gene>
    <name evidence="2" type="ORF">EL17_09920</name>
</gene>
<protein>
    <submittedName>
        <fullName evidence="2">DNA-binding protein</fullName>
    </submittedName>
</protein>
<evidence type="ECO:0000259" key="1">
    <source>
        <dbReference type="PROSITE" id="PS50943"/>
    </source>
</evidence>
<dbReference type="EMBL" id="JMIH01000018">
    <property type="protein sequence ID" value="KEO73815.1"/>
    <property type="molecule type" value="Genomic_DNA"/>
</dbReference>
<dbReference type="RefSeq" id="WP_035073796.1">
    <property type="nucleotide sequence ID" value="NZ_JMIH01000018.1"/>
</dbReference>
<dbReference type="Gene3D" id="2.10.109.10">
    <property type="entry name" value="Umud Fragment, subunit A"/>
    <property type="match status" value="1"/>
</dbReference>
<dbReference type="AlphaFoldDB" id="A0A074L010"/>
<organism evidence="2 3">
    <name type="scientific">Anditalea andensis</name>
    <dbReference type="NCBI Taxonomy" id="1048983"/>
    <lineage>
        <taxon>Bacteria</taxon>
        <taxon>Pseudomonadati</taxon>
        <taxon>Bacteroidota</taxon>
        <taxon>Cytophagia</taxon>
        <taxon>Cytophagales</taxon>
        <taxon>Cytophagaceae</taxon>
        <taxon>Anditalea</taxon>
    </lineage>
</organism>
<sequence>MDNQNVFWAANLKFLRMRRKYSQDEMAEKLGIKRSKLNAHENGHTKNPPLDDLMRLSSFFKMSIDTLIRVDLSKLSELKIRDLEAGNDVYITGSNIRVLATTVNQNNLENVELVPIKAKAGYLAGYSDPDFISKLPAFHLPQLDTDRKFRMFPTEGDSMLPVPEGAFVIGEFVQDWNTLKKGVPCIVVTREEGISFKLVSNLLEEKKVLRLESLNSLYSPYEVEVQEVLEIWKFHSYYTDTIPEPESSLQQLTQQVHEIKLSLRKLTAGKLIL</sequence>
<feature type="domain" description="HTH cro/C1-type" evidence="1">
    <location>
        <begin position="12"/>
        <end position="67"/>
    </location>
</feature>
<dbReference type="SMART" id="SM00530">
    <property type="entry name" value="HTH_XRE"/>
    <property type="match status" value="1"/>
</dbReference>
<keyword evidence="3" id="KW-1185">Reference proteome</keyword>
<keyword evidence="2" id="KW-0238">DNA-binding</keyword>
<dbReference type="OrthoDB" id="3831186at2"/>
<name>A0A074L010_9BACT</name>
<comment type="caution">
    <text evidence="2">The sequence shown here is derived from an EMBL/GenBank/DDBJ whole genome shotgun (WGS) entry which is preliminary data.</text>
</comment>
<accession>A0A074L010</accession>
<dbReference type="Gene3D" id="1.10.260.40">
    <property type="entry name" value="lambda repressor-like DNA-binding domains"/>
    <property type="match status" value="1"/>
</dbReference>
<dbReference type="eggNOG" id="COG1476">
    <property type="taxonomic scope" value="Bacteria"/>
</dbReference>
<proteinExistence type="predicted"/>
<dbReference type="InterPro" id="IPR010982">
    <property type="entry name" value="Lambda_DNA-bd_dom_sf"/>
</dbReference>
<evidence type="ECO:0000313" key="3">
    <source>
        <dbReference type="Proteomes" id="UP000027821"/>
    </source>
</evidence>
<reference evidence="2 3" key="1">
    <citation type="submission" date="2014-04" db="EMBL/GenBank/DDBJ databases">
        <title>Characterization and application of a salt tolerant electro-active bacterium.</title>
        <authorList>
            <person name="Yang L."/>
            <person name="Wei S."/>
            <person name="Tay Q.X.M."/>
        </authorList>
    </citation>
    <scope>NUCLEOTIDE SEQUENCE [LARGE SCALE GENOMIC DNA]</scope>
    <source>
        <strain evidence="2 3">LY1</strain>
    </source>
</reference>